<dbReference type="InParanoid" id="A0A3N7GBY7"/>
<keyword evidence="2" id="KW-1185">Reference proteome</keyword>
<dbReference type="EMBL" id="CM009293">
    <property type="protein sequence ID" value="RQO89774.1"/>
    <property type="molecule type" value="Genomic_DNA"/>
</dbReference>
<protein>
    <submittedName>
        <fullName evidence="1">Uncharacterized protein</fullName>
    </submittedName>
</protein>
<reference evidence="1 2" key="1">
    <citation type="journal article" date="2006" name="Science">
        <title>The genome of black cottonwood, Populus trichocarpa (Torr. &amp; Gray).</title>
        <authorList>
            <person name="Tuskan G.A."/>
            <person name="Difazio S."/>
            <person name="Jansson S."/>
            <person name="Bohlmann J."/>
            <person name="Grigoriev I."/>
            <person name="Hellsten U."/>
            <person name="Putnam N."/>
            <person name="Ralph S."/>
            <person name="Rombauts S."/>
            <person name="Salamov A."/>
            <person name="Schein J."/>
            <person name="Sterck L."/>
            <person name="Aerts A."/>
            <person name="Bhalerao R.R."/>
            <person name="Bhalerao R.P."/>
            <person name="Blaudez D."/>
            <person name="Boerjan W."/>
            <person name="Brun A."/>
            <person name="Brunner A."/>
            <person name="Busov V."/>
            <person name="Campbell M."/>
            <person name="Carlson J."/>
            <person name="Chalot M."/>
            <person name="Chapman J."/>
            <person name="Chen G.L."/>
            <person name="Cooper D."/>
            <person name="Coutinho P.M."/>
            <person name="Couturier J."/>
            <person name="Covert S."/>
            <person name="Cronk Q."/>
            <person name="Cunningham R."/>
            <person name="Davis J."/>
            <person name="Degroeve S."/>
            <person name="Dejardin A."/>
            <person name="Depamphilis C."/>
            <person name="Detter J."/>
            <person name="Dirks B."/>
            <person name="Dubchak I."/>
            <person name="Duplessis S."/>
            <person name="Ehlting J."/>
            <person name="Ellis B."/>
            <person name="Gendler K."/>
            <person name="Goodstein D."/>
            <person name="Gribskov M."/>
            <person name="Grimwood J."/>
            <person name="Groover A."/>
            <person name="Gunter L."/>
            <person name="Hamberger B."/>
            <person name="Heinze B."/>
            <person name="Helariutta Y."/>
            <person name="Henrissat B."/>
            <person name="Holligan D."/>
            <person name="Holt R."/>
            <person name="Huang W."/>
            <person name="Islam-Faridi N."/>
            <person name="Jones S."/>
            <person name="Jones-Rhoades M."/>
            <person name="Jorgensen R."/>
            <person name="Joshi C."/>
            <person name="Kangasjarvi J."/>
            <person name="Karlsson J."/>
            <person name="Kelleher C."/>
            <person name="Kirkpatrick R."/>
            <person name="Kirst M."/>
            <person name="Kohler A."/>
            <person name="Kalluri U."/>
            <person name="Larimer F."/>
            <person name="Leebens-Mack J."/>
            <person name="Leple J.C."/>
            <person name="Locascio P."/>
            <person name="Lou Y."/>
            <person name="Lucas S."/>
            <person name="Martin F."/>
            <person name="Montanini B."/>
            <person name="Napoli C."/>
            <person name="Nelson D.R."/>
            <person name="Nelson C."/>
            <person name="Nieminen K."/>
            <person name="Nilsson O."/>
            <person name="Pereda V."/>
            <person name="Peter G."/>
            <person name="Philippe R."/>
            <person name="Pilate G."/>
            <person name="Poliakov A."/>
            <person name="Razumovskaya J."/>
            <person name="Richardson P."/>
            <person name="Rinaldi C."/>
            <person name="Ritland K."/>
            <person name="Rouze P."/>
            <person name="Ryaboy D."/>
            <person name="Schmutz J."/>
            <person name="Schrader J."/>
            <person name="Segerman B."/>
            <person name="Shin H."/>
            <person name="Siddiqui A."/>
            <person name="Sterky F."/>
            <person name="Terry A."/>
            <person name="Tsai C.J."/>
            <person name="Uberbacher E."/>
            <person name="Unneberg P."/>
            <person name="Vahala J."/>
            <person name="Wall K."/>
            <person name="Wessler S."/>
            <person name="Yang G."/>
            <person name="Yin T."/>
            <person name="Douglas C."/>
            <person name="Marra M."/>
            <person name="Sandberg G."/>
            <person name="Van de Peer Y."/>
            <person name="Rokhsar D."/>
        </authorList>
    </citation>
    <scope>NUCLEOTIDE SEQUENCE [LARGE SCALE GENOMIC DNA]</scope>
    <source>
        <strain evidence="2">cv. Nisqually</strain>
    </source>
</reference>
<proteinExistence type="predicted"/>
<sequence>MQAFFPRQTTMTMQARDAFDYRGDFPVSKVEPLYMSELRILVPSSPRIKIRSGAVKSKRMICCKHSWRGGDPCVCNYKE</sequence>
<name>A0A3N7GBY7_POPTR</name>
<accession>A0A3N7GBY7</accession>
<dbReference type="AlphaFoldDB" id="A0A3N7GBY7"/>
<evidence type="ECO:0000313" key="1">
    <source>
        <dbReference type="EMBL" id="RQO89774.1"/>
    </source>
</evidence>
<dbReference type="Proteomes" id="UP000006729">
    <property type="component" value="Chromosome 4"/>
</dbReference>
<organism evidence="1 2">
    <name type="scientific">Populus trichocarpa</name>
    <name type="common">Western balsam poplar</name>
    <name type="synonym">Populus balsamifera subsp. trichocarpa</name>
    <dbReference type="NCBI Taxonomy" id="3694"/>
    <lineage>
        <taxon>Eukaryota</taxon>
        <taxon>Viridiplantae</taxon>
        <taxon>Streptophyta</taxon>
        <taxon>Embryophyta</taxon>
        <taxon>Tracheophyta</taxon>
        <taxon>Spermatophyta</taxon>
        <taxon>Magnoliopsida</taxon>
        <taxon>eudicotyledons</taxon>
        <taxon>Gunneridae</taxon>
        <taxon>Pentapetalae</taxon>
        <taxon>rosids</taxon>
        <taxon>fabids</taxon>
        <taxon>Malpighiales</taxon>
        <taxon>Salicaceae</taxon>
        <taxon>Saliceae</taxon>
        <taxon>Populus</taxon>
    </lineage>
</organism>
<evidence type="ECO:0000313" key="2">
    <source>
        <dbReference type="Proteomes" id="UP000006729"/>
    </source>
</evidence>
<gene>
    <name evidence="1" type="ORF">POPTR_004G231550</name>
</gene>